<dbReference type="AlphaFoldDB" id="X7Z4R3"/>
<dbReference type="PATRIC" id="fig|1299334.3.peg.8646"/>
<proteinExistence type="predicted"/>
<evidence type="ECO:0000256" key="1">
    <source>
        <dbReference type="SAM" id="MobiDB-lite"/>
    </source>
</evidence>
<name>X7Z4R3_MYCXE</name>
<feature type="region of interest" description="Disordered" evidence="1">
    <location>
        <begin position="29"/>
        <end position="52"/>
    </location>
</feature>
<protein>
    <submittedName>
        <fullName evidence="2">Uncharacterized protein</fullName>
    </submittedName>
</protein>
<dbReference type="EMBL" id="JAOB01000081">
    <property type="protein sequence ID" value="EUA13758.1"/>
    <property type="molecule type" value="Genomic_DNA"/>
</dbReference>
<sequence>MDVHRERVQVSARFVTSIQFKPPAAGVAEVRHPGGCKPSVHSTEGPDVTPPI</sequence>
<reference evidence="2" key="1">
    <citation type="submission" date="2014-01" db="EMBL/GenBank/DDBJ databases">
        <authorList>
            <person name="Brown-Elliot B."/>
            <person name="Wallace R."/>
            <person name="Lenaerts A."/>
            <person name="Ordway D."/>
            <person name="DeGroote M.A."/>
            <person name="Parker T."/>
            <person name="Sizemore C."/>
            <person name="Tallon L.J."/>
            <person name="Sadzewicz L.K."/>
            <person name="Sengamalay N."/>
            <person name="Fraser C.M."/>
            <person name="Hine E."/>
            <person name="Shefchek K.A."/>
            <person name="Das S.P."/>
            <person name="Tettelin H."/>
        </authorList>
    </citation>
    <scope>NUCLEOTIDE SEQUENCE [LARGE SCALE GENOMIC DNA]</scope>
    <source>
        <strain evidence="2">4042</strain>
    </source>
</reference>
<evidence type="ECO:0000313" key="2">
    <source>
        <dbReference type="EMBL" id="EUA13758.1"/>
    </source>
</evidence>
<organism evidence="2">
    <name type="scientific">Mycobacterium xenopi 4042</name>
    <dbReference type="NCBI Taxonomy" id="1299334"/>
    <lineage>
        <taxon>Bacteria</taxon>
        <taxon>Bacillati</taxon>
        <taxon>Actinomycetota</taxon>
        <taxon>Actinomycetes</taxon>
        <taxon>Mycobacteriales</taxon>
        <taxon>Mycobacteriaceae</taxon>
        <taxon>Mycobacterium</taxon>
    </lineage>
</organism>
<comment type="caution">
    <text evidence="2">The sequence shown here is derived from an EMBL/GenBank/DDBJ whole genome shotgun (WGS) entry which is preliminary data.</text>
</comment>
<gene>
    <name evidence="2" type="ORF">I553_6877</name>
</gene>
<accession>X7Z4R3</accession>